<reference evidence="2" key="1">
    <citation type="submission" date="2016-08" db="EMBL/GenBank/DDBJ databases">
        <authorList>
            <person name="Varghese N."/>
            <person name="Submissions Spin"/>
        </authorList>
    </citation>
    <scope>NUCLEOTIDE SEQUENCE [LARGE SCALE GENOMIC DNA]</scope>
    <source>
        <strain evidence="2">ERR11</strain>
    </source>
</reference>
<dbReference type="EMBL" id="FMAI01000034">
    <property type="protein sequence ID" value="SCB55089.1"/>
    <property type="molecule type" value="Genomic_DNA"/>
</dbReference>
<dbReference type="RefSeq" id="WP_347337556.1">
    <property type="nucleotide sequence ID" value="NZ_FMAI01000034.1"/>
</dbReference>
<evidence type="ECO:0000313" key="1">
    <source>
        <dbReference type="EMBL" id="SCB55089.1"/>
    </source>
</evidence>
<dbReference type="AlphaFoldDB" id="A0A1C3XS50"/>
<dbReference type="Proteomes" id="UP000199184">
    <property type="component" value="Unassembled WGS sequence"/>
</dbReference>
<evidence type="ECO:0000313" key="2">
    <source>
        <dbReference type="Proteomes" id="UP000199184"/>
    </source>
</evidence>
<proteinExistence type="predicted"/>
<organism evidence="1 2">
    <name type="scientific">Bradyrhizobium shewense</name>
    <dbReference type="NCBI Taxonomy" id="1761772"/>
    <lineage>
        <taxon>Bacteria</taxon>
        <taxon>Pseudomonadati</taxon>
        <taxon>Pseudomonadota</taxon>
        <taxon>Alphaproteobacteria</taxon>
        <taxon>Hyphomicrobiales</taxon>
        <taxon>Nitrobacteraceae</taxon>
        <taxon>Bradyrhizobium</taxon>
    </lineage>
</organism>
<keyword evidence="2" id="KW-1185">Reference proteome</keyword>
<name>A0A1C3XS50_9BRAD</name>
<protein>
    <submittedName>
        <fullName evidence="1">Uncharacterized protein</fullName>
    </submittedName>
</protein>
<accession>A0A1C3XS50</accession>
<sequence>MPADHRKFLVSFERGQPDWGLLGVPDAANLPAVKWRQQNLDKLTKERRTQLVEALEKVLFNGTLGYPCH</sequence>
<gene>
    <name evidence="1" type="ORF">GA0061098_103464</name>
</gene>